<sequence>MGLTPSRGGLLPAPRTHLSSRIRSHDQPGAADKMAGAAFSSGPHRNNTSARPPDRTWSLSESRPQIEETTSKEIDVVNLKAEYEGLVKGTLDLDFENIYSEAEHMFLIREAAK</sequence>
<protein>
    <submittedName>
        <fullName evidence="2">Uncharacterized protein</fullName>
    </submittedName>
</protein>
<proteinExistence type="predicted"/>
<evidence type="ECO:0000313" key="2">
    <source>
        <dbReference type="EMBL" id="KAJ1153036.1"/>
    </source>
</evidence>
<accession>A0AAV7RJP1</accession>
<organism evidence="2 3">
    <name type="scientific">Pleurodeles waltl</name>
    <name type="common">Iberian ribbed newt</name>
    <dbReference type="NCBI Taxonomy" id="8319"/>
    <lineage>
        <taxon>Eukaryota</taxon>
        <taxon>Metazoa</taxon>
        <taxon>Chordata</taxon>
        <taxon>Craniata</taxon>
        <taxon>Vertebrata</taxon>
        <taxon>Euteleostomi</taxon>
        <taxon>Amphibia</taxon>
        <taxon>Batrachia</taxon>
        <taxon>Caudata</taxon>
        <taxon>Salamandroidea</taxon>
        <taxon>Salamandridae</taxon>
        <taxon>Pleurodelinae</taxon>
        <taxon>Pleurodeles</taxon>
    </lineage>
</organism>
<gene>
    <name evidence="2" type="ORF">NDU88_005803</name>
</gene>
<dbReference type="AlphaFoldDB" id="A0AAV7RJP1"/>
<reference evidence="2" key="1">
    <citation type="journal article" date="2022" name="bioRxiv">
        <title>Sequencing and chromosome-scale assembly of the giantPleurodeles waltlgenome.</title>
        <authorList>
            <person name="Brown T."/>
            <person name="Elewa A."/>
            <person name="Iarovenko S."/>
            <person name="Subramanian E."/>
            <person name="Araus A.J."/>
            <person name="Petzold A."/>
            <person name="Susuki M."/>
            <person name="Suzuki K.-i.T."/>
            <person name="Hayashi T."/>
            <person name="Toyoda A."/>
            <person name="Oliveira C."/>
            <person name="Osipova E."/>
            <person name="Leigh N.D."/>
            <person name="Simon A."/>
            <person name="Yun M.H."/>
        </authorList>
    </citation>
    <scope>NUCLEOTIDE SEQUENCE</scope>
    <source>
        <strain evidence="2">20211129_DDA</strain>
        <tissue evidence="2">Liver</tissue>
    </source>
</reference>
<evidence type="ECO:0000256" key="1">
    <source>
        <dbReference type="SAM" id="MobiDB-lite"/>
    </source>
</evidence>
<keyword evidence="3" id="KW-1185">Reference proteome</keyword>
<name>A0AAV7RJP1_PLEWA</name>
<feature type="region of interest" description="Disordered" evidence="1">
    <location>
        <begin position="1"/>
        <end position="69"/>
    </location>
</feature>
<dbReference type="EMBL" id="JANPWB010000009">
    <property type="protein sequence ID" value="KAJ1153036.1"/>
    <property type="molecule type" value="Genomic_DNA"/>
</dbReference>
<evidence type="ECO:0000313" key="3">
    <source>
        <dbReference type="Proteomes" id="UP001066276"/>
    </source>
</evidence>
<comment type="caution">
    <text evidence="2">The sequence shown here is derived from an EMBL/GenBank/DDBJ whole genome shotgun (WGS) entry which is preliminary data.</text>
</comment>
<dbReference type="Proteomes" id="UP001066276">
    <property type="component" value="Chromosome 5"/>
</dbReference>